<dbReference type="Proteomes" id="UP000501793">
    <property type="component" value="Chromosome"/>
</dbReference>
<reference evidence="1" key="1">
    <citation type="submission" date="2020-04" db="EMBL/GenBank/DDBJ databases">
        <authorList>
            <person name="Hogendoorn C."/>
        </authorList>
    </citation>
    <scope>NUCLEOTIDE SEQUENCE</scope>
    <source>
        <strain evidence="1">FAVT5</strain>
    </source>
</reference>
<organism evidence="1 2">
    <name type="scientific">Kyrpidia spormannii</name>
    <dbReference type="NCBI Taxonomy" id="2055160"/>
    <lineage>
        <taxon>Bacteria</taxon>
        <taxon>Bacillati</taxon>
        <taxon>Bacillota</taxon>
        <taxon>Bacilli</taxon>
        <taxon>Bacillales</taxon>
        <taxon>Alicyclobacillaceae</taxon>
        <taxon>Kyrpidia</taxon>
    </lineage>
</organism>
<evidence type="ECO:0000313" key="1">
    <source>
        <dbReference type="EMBL" id="CAB3394694.1"/>
    </source>
</evidence>
<protein>
    <submittedName>
        <fullName evidence="1">Dipeptidase</fullName>
    </submittedName>
</protein>
<sequence>MNNGIDAAIRYAEAENERFLEELKDFIRIPSISALSEHKGDVLAAARWLVDALTRAGAHGARLVETAGNPVVYGEWMGKPGAPTALIYGHYDVQPVDPLNLWQSPPFEPEVRDGKIYGRGTSDDKGQVFMHVKAVEAWLKTVGELPVNVKFCFEGEEEVGSGSLPGCLEANRDLFQADVLVISDTSMLAPGRPAICYGLRGMAALQVDVYGAKGDLHSGIYGGGVPNPIHALVEILASMHGPDGRVRVEGFYDRVRELTPEEREAIRELGFDEEALARDLGLTALVGEAGYNYVERTTARPTLEINGIYGGFQGEGTKTVIPAEAHAKITCRLVPDQEPGEIMDLIAAHVSRHAPAGVRVEVRRFDGGRPYVAPLDHPGIQAAIPAYEAVYGTGPVFTRLGGSIPIVEDFHRILGLTAVMMGFSLPTENNHAPNEHFDLENFKKGIQTLCVYWNELARRGLSEAAGT</sequence>
<dbReference type="EMBL" id="LR792684">
    <property type="protein sequence ID" value="CAB3394694.1"/>
    <property type="molecule type" value="Genomic_DNA"/>
</dbReference>
<evidence type="ECO:0000313" key="2">
    <source>
        <dbReference type="Proteomes" id="UP000501793"/>
    </source>
</evidence>
<name>A0ACA8ZD98_9BACL</name>
<proteinExistence type="predicted"/>
<keyword evidence="2" id="KW-1185">Reference proteome</keyword>
<accession>A0ACA8ZD98</accession>
<gene>
    <name evidence="1" type="ORF">FAVT5_3010</name>
</gene>